<evidence type="ECO:0000313" key="2">
    <source>
        <dbReference type="Proteomes" id="UP001234297"/>
    </source>
</evidence>
<name>A0ACC2ME15_PERAE</name>
<dbReference type="Proteomes" id="UP001234297">
    <property type="component" value="Chromosome 2"/>
</dbReference>
<gene>
    <name evidence="1" type="ORF">MRB53_005639</name>
</gene>
<evidence type="ECO:0000313" key="1">
    <source>
        <dbReference type="EMBL" id="KAJ8643891.1"/>
    </source>
</evidence>
<sequence length="103" mass="11319">MQSRKSGEGRMTSFEVVWLPIGGDGDKFREKPAARQIHRVPLSWSLIRLGPNLSRSSASPTMLPWSAPKKAKAQAAPFSAPFPRYPLLAAREEDSCLRVAAIS</sequence>
<organism evidence="1 2">
    <name type="scientific">Persea americana</name>
    <name type="common">Avocado</name>
    <dbReference type="NCBI Taxonomy" id="3435"/>
    <lineage>
        <taxon>Eukaryota</taxon>
        <taxon>Viridiplantae</taxon>
        <taxon>Streptophyta</taxon>
        <taxon>Embryophyta</taxon>
        <taxon>Tracheophyta</taxon>
        <taxon>Spermatophyta</taxon>
        <taxon>Magnoliopsida</taxon>
        <taxon>Magnoliidae</taxon>
        <taxon>Laurales</taxon>
        <taxon>Lauraceae</taxon>
        <taxon>Persea</taxon>
    </lineage>
</organism>
<keyword evidence="2" id="KW-1185">Reference proteome</keyword>
<protein>
    <submittedName>
        <fullName evidence="1">Uncharacterized protein</fullName>
    </submittedName>
</protein>
<reference evidence="1 2" key="1">
    <citation type="journal article" date="2022" name="Hortic Res">
        <title>A haplotype resolved chromosomal level avocado genome allows analysis of novel avocado genes.</title>
        <authorList>
            <person name="Nath O."/>
            <person name="Fletcher S.J."/>
            <person name="Hayward A."/>
            <person name="Shaw L.M."/>
            <person name="Masouleh A.K."/>
            <person name="Furtado A."/>
            <person name="Henry R.J."/>
            <person name="Mitter N."/>
        </authorList>
    </citation>
    <scope>NUCLEOTIDE SEQUENCE [LARGE SCALE GENOMIC DNA]</scope>
    <source>
        <strain evidence="2">cv. Hass</strain>
    </source>
</reference>
<accession>A0ACC2ME15</accession>
<comment type="caution">
    <text evidence="1">The sequence shown here is derived from an EMBL/GenBank/DDBJ whole genome shotgun (WGS) entry which is preliminary data.</text>
</comment>
<dbReference type="EMBL" id="CM056810">
    <property type="protein sequence ID" value="KAJ8643891.1"/>
    <property type="molecule type" value="Genomic_DNA"/>
</dbReference>
<proteinExistence type="predicted"/>